<dbReference type="InterPro" id="IPR051258">
    <property type="entry name" value="Diverse_Substrate_Transporter"/>
</dbReference>
<name>A0A1B9NTQ6_ALILO</name>
<dbReference type="Proteomes" id="UP000093523">
    <property type="component" value="Unassembled WGS sequence"/>
</dbReference>
<evidence type="ECO:0000256" key="3">
    <source>
        <dbReference type="ARBA" id="ARBA00022692"/>
    </source>
</evidence>
<feature type="transmembrane region" description="Helical" evidence="6">
    <location>
        <begin position="263"/>
        <end position="281"/>
    </location>
</feature>
<comment type="caution">
    <text evidence="8">The sequence shown here is derived from an EMBL/GenBank/DDBJ whole genome shotgun (WGS) entry which is preliminary data.</text>
</comment>
<keyword evidence="2" id="KW-1003">Cell membrane</keyword>
<feature type="transmembrane region" description="Helical" evidence="6">
    <location>
        <begin position="208"/>
        <end position="225"/>
    </location>
</feature>
<dbReference type="EMBL" id="MAJU01000031">
    <property type="protein sequence ID" value="OCH17091.1"/>
    <property type="molecule type" value="Genomic_DNA"/>
</dbReference>
<feature type="transmembrane region" description="Helical" evidence="6">
    <location>
        <begin position="95"/>
        <end position="114"/>
    </location>
</feature>
<dbReference type="InterPro" id="IPR000620">
    <property type="entry name" value="EamA_dom"/>
</dbReference>
<dbReference type="PANTHER" id="PTHR42920">
    <property type="entry name" value="OS03G0707200 PROTEIN-RELATED"/>
    <property type="match status" value="1"/>
</dbReference>
<reference evidence="8 9" key="1">
    <citation type="submission" date="2016-06" db="EMBL/GenBank/DDBJ databases">
        <authorList>
            <person name="Kjaerup R.B."/>
            <person name="Dalgaard T.S."/>
            <person name="Juul-Madsen H.R."/>
        </authorList>
    </citation>
    <scope>NUCLEOTIDE SEQUENCE [LARGE SCALE GENOMIC DNA]</scope>
    <source>
        <strain evidence="8 9">1S159</strain>
    </source>
</reference>
<gene>
    <name evidence="8" type="ORF">A6E04_19765</name>
</gene>
<dbReference type="OrthoDB" id="8370318at2"/>
<dbReference type="AlphaFoldDB" id="A0A1B9NTQ6"/>
<evidence type="ECO:0000259" key="7">
    <source>
        <dbReference type="Pfam" id="PF00892"/>
    </source>
</evidence>
<keyword evidence="5 6" id="KW-0472">Membrane</keyword>
<evidence type="ECO:0000313" key="8">
    <source>
        <dbReference type="EMBL" id="OCH17091.1"/>
    </source>
</evidence>
<feature type="transmembrane region" description="Helical" evidence="6">
    <location>
        <begin position="69"/>
        <end position="89"/>
    </location>
</feature>
<dbReference type="GO" id="GO:0005886">
    <property type="term" value="C:plasma membrane"/>
    <property type="evidence" value="ECO:0007669"/>
    <property type="project" value="UniProtKB-SubCell"/>
</dbReference>
<evidence type="ECO:0000256" key="6">
    <source>
        <dbReference type="SAM" id="Phobius"/>
    </source>
</evidence>
<protein>
    <recommendedName>
        <fullName evidence="7">EamA domain-containing protein</fullName>
    </recommendedName>
</protein>
<feature type="domain" description="EamA" evidence="7">
    <location>
        <begin position="11"/>
        <end position="137"/>
    </location>
</feature>
<dbReference type="PANTHER" id="PTHR42920:SF5">
    <property type="entry name" value="EAMA DOMAIN-CONTAINING PROTEIN"/>
    <property type="match status" value="1"/>
</dbReference>
<evidence type="ECO:0000256" key="2">
    <source>
        <dbReference type="ARBA" id="ARBA00022475"/>
    </source>
</evidence>
<dbReference type="RefSeq" id="WP_065612185.1">
    <property type="nucleotide sequence ID" value="NZ_CAWMPN010000031.1"/>
</dbReference>
<comment type="subcellular location">
    <subcellularLocation>
        <location evidence="1">Cell membrane</location>
        <topology evidence="1">Multi-pass membrane protein</topology>
    </subcellularLocation>
</comment>
<feature type="transmembrane region" description="Helical" evidence="6">
    <location>
        <begin position="35"/>
        <end position="57"/>
    </location>
</feature>
<evidence type="ECO:0000256" key="1">
    <source>
        <dbReference type="ARBA" id="ARBA00004651"/>
    </source>
</evidence>
<evidence type="ECO:0000256" key="5">
    <source>
        <dbReference type="ARBA" id="ARBA00023136"/>
    </source>
</evidence>
<keyword evidence="3 6" id="KW-0812">Transmembrane</keyword>
<evidence type="ECO:0000313" key="9">
    <source>
        <dbReference type="Proteomes" id="UP000093523"/>
    </source>
</evidence>
<dbReference type="STRING" id="688.A6E04_19765"/>
<evidence type="ECO:0000256" key="4">
    <source>
        <dbReference type="ARBA" id="ARBA00022989"/>
    </source>
</evidence>
<proteinExistence type="predicted"/>
<feature type="transmembrane region" description="Helical" evidence="6">
    <location>
        <begin position="176"/>
        <end position="196"/>
    </location>
</feature>
<feature type="transmembrane region" description="Helical" evidence="6">
    <location>
        <begin position="121"/>
        <end position="138"/>
    </location>
</feature>
<feature type="domain" description="EamA" evidence="7">
    <location>
        <begin position="148"/>
        <end position="278"/>
    </location>
</feature>
<accession>A0A1B9NTQ6</accession>
<sequence length="290" mass="32511">MFMKSRPEPILIITTFLAAAGWVFSKEAIQGLPPFGFIGIRFIFASLCLLPFCFSALKKADGQDCFRSMGVGVLLAGSIFCWIYAISISDTLGEGAFIMSLSMLFVPLLAWPLFGSKPPRAFWYSLPIAFVGLFLLSWSDGWNIATSQLWFIAAAVGLATHFNFNSKYSASLPTILLTTLQLFTVGCLGVVLSFFLETWPEEVSLITWKWVLLSVLLATSLRYLMQTVGQKLVNPTNAAILMLLEPIWTMMLSVWVYNESMPLNKILGCVLLLLSLFFYRFSQVRPKFRL</sequence>
<organism evidence="8 9">
    <name type="scientific">Aliivibrio logei</name>
    <name type="common">Vibrio logei</name>
    <dbReference type="NCBI Taxonomy" id="688"/>
    <lineage>
        <taxon>Bacteria</taxon>
        <taxon>Pseudomonadati</taxon>
        <taxon>Pseudomonadota</taxon>
        <taxon>Gammaproteobacteria</taxon>
        <taxon>Vibrionales</taxon>
        <taxon>Vibrionaceae</taxon>
        <taxon>Aliivibrio</taxon>
    </lineage>
</organism>
<feature type="transmembrane region" description="Helical" evidence="6">
    <location>
        <begin position="144"/>
        <end position="164"/>
    </location>
</feature>
<feature type="transmembrane region" description="Helical" evidence="6">
    <location>
        <begin position="237"/>
        <end position="257"/>
    </location>
</feature>
<dbReference type="InterPro" id="IPR037185">
    <property type="entry name" value="EmrE-like"/>
</dbReference>
<keyword evidence="4 6" id="KW-1133">Transmembrane helix</keyword>
<dbReference type="Pfam" id="PF00892">
    <property type="entry name" value="EamA"/>
    <property type="match status" value="2"/>
</dbReference>
<dbReference type="SUPFAM" id="SSF103481">
    <property type="entry name" value="Multidrug resistance efflux transporter EmrE"/>
    <property type="match status" value="2"/>
</dbReference>